<gene>
    <name evidence="2" type="ORF">SAMN05421780_11028</name>
</gene>
<sequence>MKKVLLAILLAVGFIGQVHAQNPKAEAVANKINGFFIFTDSQPLAEYEAVGEIATTGHNDRDIKNSGAQYQAVRDYIIREARKVNYTADGLMFQLVNGGTDKAIIIKFKESVPNAEKSKARVTQFQGVYTFVDCEPTAATDYLGTVKTSFSLGSAQYTKCRDKLLKKAKKEYPNAEGLVIKFNAGGSDTGDAVKFK</sequence>
<organism evidence="2 3">
    <name type="scientific">Flexibacter flexilis DSM 6793</name>
    <dbReference type="NCBI Taxonomy" id="927664"/>
    <lineage>
        <taxon>Bacteria</taxon>
        <taxon>Pseudomonadati</taxon>
        <taxon>Bacteroidota</taxon>
        <taxon>Cytophagia</taxon>
        <taxon>Cytophagales</taxon>
        <taxon>Flexibacteraceae</taxon>
        <taxon>Flexibacter</taxon>
    </lineage>
</organism>
<evidence type="ECO:0000313" key="3">
    <source>
        <dbReference type="Proteomes" id="UP000199514"/>
    </source>
</evidence>
<proteinExistence type="predicted"/>
<evidence type="ECO:0000313" key="2">
    <source>
        <dbReference type="EMBL" id="SFC80304.1"/>
    </source>
</evidence>
<name>A0A1I1M4L9_9BACT</name>
<dbReference type="STRING" id="927664.SAMN05421780_11028"/>
<protein>
    <submittedName>
        <fullName evidence="2">Uncharacterized protein</fullName>
    </submittedName>
</protein>
<dbReference type="RefSeq" id="WP_091514930.1">
    <property type="nucleotide sequence ID" value="NZ_FOLE01000010.1"/>
</dbReference>
<dbReference type="Proteomes" id="UP000199514">
    <property type="component" value="Unassembled WGS sequence"/>
</dbReference>
<keyword evidence="3" id="KW-1185">Reference proteome</keyword>
<dbReference type="AlphaFoldDB" id="A0A1I1M4L9"/>
<dbReference type="EMBL" id="FOLE01000010">
    <property type="protein sequence ID" value="SFC80304.1"/>
    <property type="molecule type" value="Genomic_DNA"/>
</dbReference>
<feature type="chain" id="PRO_5011784311" evidence="1">
    <location>
        <begin position="21"/>
        <end position="196"/>
    </location>
</feature>
<accession>A0A1I1M4L9</accession>
<feature type="signal peptide" evidence="1">
    <location>
        <begin position="1"/>
        <end position="20"/>
    </location>
</feature>
<reference evidence="2 3" key="1">
    <citation type="submission" date="2016-10" db="EMBL/GenBank/DDBJ databases">
        <authorList>
            <person name="de Groot N.N."/>
        </authorList>
    </citation>
    <scope>NUCLEOTIDE SEQUENCE [LARGE SCALE GENOMIC DNA]</scope>
    <source>
        <strain evidence="2 3">DSM 6793</strain>
    </source>
</reference>
<keyword evidence="1" id="KW-0732">Signal</keyword>
<dbReference type="OrthoDB" id="9834063at2"/>
<evidence type="ECO:0000256" key="1">
    <source>
        <dbReference type="SAM" id="SignalP"/>
    </source>
</evidence>